<evidence type="ECO:0000256" key="10">
    <source>
        <dbReference type="HAMAP-Rule" id="MF_00454"/>
    </source>
</evidence>
<keyword evidence="10" id="KW-0915">Sodium</keyword>
<comment type="subcellular location">
    <subcellularLocation>
        <location evidence="1 10">Cell membrane</location>
        <topology evidence="1 10">Multi-pass membrane protein</topology>
    </subcellularLocation>
</comment>
<dbReference type="Proteomes" id="UP001595989">
    <property type="component" value="Unassembled WGS sequence"/>
</dbReference>
<keyword evidence="5 10" id="KW-0472">Membrane</keyword>
<evidence type="ECO:0000256" key="8">
    <source>
        <dbReference type="ARBA" id="ARBA00035585"/>
    </source>
</evidence>
<feature type="transmembrane region" description="Helical" evidence="10">
    <location>
        <begin position="56"/>
        <end position="72"/>
    </location>
</feature>
<protein>
    <recommendedName>
        <fullName evidence="10">Fluoride-specific ion channel FluC</fullName>
    </recommendedName>
</protein>
<comment type="similarity">
    <text evidence="7 10">Belongs to the fluoride channel Fluc/FEX (TC 1.A.43) family.</text>
</comment>
<dbReference type="RefSeq" id="WP_390295779.1">
    <property type="nucleotide sequence ID" value="NZ_JBHSFU010000005.1"/>
</dbReference>
<evidence type="ECO:0000256" key="6">
    <source>
        <dbReference type="ARBA" id="ARBA00023303"/>
    </source>
</evidence>
<comment type="activity regulation">
    <text evidence="10">Na(+) is not transported, but it plays an essential structural role and its presence is essential for fluoride channel function.</text>
</comment>
<evidence type="ECO:0000313" key="12">
    <source>
        <dbReference type="Proteomes" id="UP001595989"/>
    </source>
</evidence>
<feature type="binding site" evidence="10">
    <location>
        <position position="70"/>
    </location>
    <ligand>
        <name>Na(+)</name>
        <dbReference type="ChEBI" id="CHEBI:29101"/>
        <note>structural</note>
    </ligand>
</feature>
<comment type="catalytic activity">
    <reaction evidence="8">
        <text>fluoride(in) = fluoride(out)</text>
        <dbReference type="Rhea" id="RHEA:76159"/>
        <dbReference type="ChEBI" id="CHEBI:17051"/>
    </reaction>
    <physiologicalReaction direction="left-to-right" evidence="8">
        <dbReference type="Rhea" id="RHEA:76160"/>
    </physiologicalReaction>
</comment>
<comment type="caution">
    <text evidence="11">The sequence shown here is derived from an EMBL/GenBank/DDBJ whole genome shotgun (WGS) entry which is preliminary data.</text>
</comment>
<feature type="transmembrane region" description="Helical" evidence="10">
    <location>
        <begin position="28"/>
        <end position="49"/>
    </location>
</feature>
<dbReference type="PANTHER" id="PTHR28259:SF1">
    <property type="entry name" value="FLUORIDE EXPORT PROTEIN 1-RELATED"/>
    <property type="match status" value="1"/>
</dbReference>
<feature type="binding site" evidence="10">
    <location>
        <position position="67"/>
    </location>
    <ligand>
        <name>Na(+)</name>
        <dbReference type="ChEBI" id="CHEBI:29101"/>
        <note>structural</note>
    </ligand>
</feature>
<keyword evidence="2 10" id="KW-1003">Cell membrane</keyword>
<keyword evidence="10" id="KW-0406">Ion transport</keyword>
<evidence type="ECO:0000256" key="4">
    <source>
        <dbReference type="ARBA" id="ARBA00022989"/>
    </source>
</evidence>
<dbReference type="Pfam" id="PF02537">
    <property type="entry name" value="CRCB"/>
    <property type="match status" value="1"/>
</dbReference>
<dbReference type="InterPro" id="IPR003691">
    <property type="entry name" value="FluC"/>
</dbReference>
<name>A0ABV9DIQ3_9BACI</name>
<dbReference type="HAMAP" id="MF_00454">
    <property type="entry name" value="FluC"/>
    <property type="match status" value="1"/>
</dbReference>
<sequence>MNILLVMVGGFIGSIARFYISSRFASLLGTWIANVTGSFILGLLLRYYMETALAEWMWFLCGVGFCGAYTTFSTFGNETVQLIHEGKTWRALGYVGASVGVSLLVVFVVLSI</sequence>
<keyword evidence="6 10" id="KW-0407">Ion channel</keyword>
<organism evidence="11 12">
    <name type="scientific">Virgibacillus kekensis</name>
    <dbReference type="NCBI Taxonomy" id="202261"/>
    <lineage>
        <taxon>Bacteria</taxon>
        <taxon>Bacillati</taxon>
        <taxon>Bacillota</taxon>
        <taxon>Bacilli</taxon>
        <taxon>Bacillales</taxon>
        <taxon>Bacillaceae</taxon>
        <taxon>Virgibacillus</taxon>
    </lineage>
</organism>
<dbReference type="EMBL" id="JBHSFU010000005">
    <property type="protein sequence ID" value="MFC4558700.1"/>
    <property type="molecule type" value="Genomic_DNA"/>
</dbReference>
<comment type="function">
    <text evidence="9 10">Fluoride-specific ion channel. Important for reducing fluoride concentration in the cell, thus reducing its toxicity.</text>
</comment>
<evidence type="ECO:0000256" key="2">
    <source>
        <dbReference type="ARBA" id="ARBA00022475"/>
    </source>
</evidence>
<evidence type="ECO:0000313" key="11">
    <source>
        <dbReference type="EMBL" id="MFC4558700.1"/>
    </source>
</evidence>
<evidence type="ECO:0000256" key="9">
    <source>
        <dbReference type="ARBA" id="ARBA00049940"/>
    </source>
</evidence>
<keyword evidence="3 10" id="KW-0812">Transmembrane</keyword>
<proteinExistence type="inferred from homology"/>
<gene>
    <name evidence="10" type="primary">fluC</name>
    <name evidence="10" type="synonym">crcB</name>
    <name evidence="11" type="ORF">ACFO3D_10810</name>
</gene>
<keyword evidence="10" id="KW-0813">Transport</keyword>
<evidence type="ECO:0000256" key="7">
    <source>
        <dbReference type="ARBA" id="ARBA00035120"/>
    </source>
</evidence>
<evidence type="ECO:0000256" key="5">
    <source>
        <dbReference type="ARBA" id="ARBA00023136"/>
    </source>
</evidence>
<dbReference type="PANTHER" id="PTHR28259">
    <property type="entry name" value="FLUORIDE EXPORT PROTEIN 1-RELATED"/>
    <property type="match status" value="1"/>
</dbReference>
<keyword evidence="12" id="KW-1185">Reference proteome</keyword>
<keyword evidence="10" id="KW-0479">Metal-binding</keyword>
<accession>A0ABV9DIQ3</accession>
<evidence type="ECO:0000256" key="3">
    <source>
        <dbReference type="ARBA" id="ARBA00022692"/>
    </source>
</evidence>
<feature type="transmembrane region" description="Helical" evidence="10">
    <location>
        <begin position="92"/>
        <end position="110"/>
    </location>
</feature>
<evidence type="ECO:0000256" key="1">
    <source>
        <dbReference type="ARBA" id="ARBA00004651"/>
    </source>
</evidence>
<keyword evidence="4 10" id="KW-1133">Transmembrane helix</keyword>
<reference evidence="12" key="1">
    <citation type="journal article" date="2019" name="Int. J. Syst. Evol. Microbiol.">
        <title>The Global Catalogue of Microorganisms (GCM) 10K type strain sequencing project: providing services to taxonomists for standard genome sequencing and annotation.</title>
        <authorList>
            <consortium name="The Broad Institute Genomics Platform"/>
            <consortium name="The Broad Institute Genome Sequencing Center for Infectious Disease"/>
            <person name="Wu L."/>
            <person name="Ma J."/>
        </authorList>
    </citation>
    <scope>NUCLEOTIDE SEQUENCE [LARGE SCALE GENOMIC DNA]</scope>
    <source>
        <strain evidence="12">CGMCC 4.7426</strain>
    </source>
</reference>